<keyword evidence="4 8" id="KW-0274">FAD</keyword>
<dbReference type="PANTHER" id="PTHR42737:SF2">
    <property type="entry name" value="GLUTATHIONE REDUCTASE"/>
    <property type="match status" value="1"/>
</dbReference>
<comment type="similarity">
    <text evidence="2 8">Belongs to the class-I pyridine nucleotide-disulfide oxidoreductase family.</text>
</comment>
<evidence type="ECO:0000313" key="12">
    <source>
        <dbReference type="Proteomes" id="UP001324794"/>
    </source>
</evidence>
<keyword evidence="6" id="KW-1015">Disulfide bond</keyword>
<dbReference type="InterPro" id="IPR036188">
    <property type="entry name" value="FAD/NAD-bd_sf"/>
</dbReference>
<evidence type="ECO:0000256" key="2">
    <source>
        <dbReference type="ARBA" id="ARBA00007532"/>
    </source>
</evidence>
<dbReference type="NCBIfam" id="NF004776">
    <property type="entry name" value="PRK06116.1"/>
    <property type="match status" value="1"/>
</dbReference>
<dbReference type="InterPro" id="IPR004099">
    <property type="entry name" value="Pyr_nucl-diS_OxRdtase_dimer"/>
</dbReference>
<dbReference type="InterPro" id="IPR016156">
    <property type="entry name" value="FAD/NAD-linked_Rdtase_dimer_sf"/>
</dbReference>
<dbReference type="Gene3D" id="3.30.390.30">
    <property type="match status" value="1"/>
</dbReference>
<accession>A0ABZ0YT28</accession>
<dbReference type="PROSITE" id="PS00076">
    <property type="entry name" value="PYRIDINE_REDOX_1"/>
    <property type="match status" value="1"/>
</dbReference>
<evidence type="ECO:0000259" key="9">
    <source>
        <dbReference type="Pfam" id="PF02852"/>
    </source>
</evidence>
<evidence type="ECO:0000313" key="11">
    <source>
        <dbReference type="EMBL" id="WQH14913.1"/>
    </source>
</evidence>
<keyword evidence="3 8" id="KW-0285">Flavoprotein</keyword>
<dbReference type="SUPFAM" id="SSF51905">
    <property type="entry name" value="FAD/NAD(P)-binding domain"/>
    <property type="match status" value="1"/>
</dbReference>
<dbReference type="PANTHER" id="PTHR42737">
    <property type="entry name" value="GLUTATHIONE REDUCTASE"/>
    <property type="match status" value="1"/>
</dbReference>
<evidence type="ECO:0000256" key="5">
    <source>
        <dbReference type="ARBA" id="ARBA00023002"/>
    </source>
</evidence>
<dbReference type="InterPro" id="IPR001100">
    <property type="entry name" value="Pyr_nuc-diS_OxRdtase"/>
</dbReference>
<reference evidence="11 12" key="1">
    <citation type="submission" date="2023-11" db="EMBL/GenBank/DDBJ databases">
        <title>MicrobeMod: A computational toolkit for identifying prokaryotic methylation and restriction-modification with nanopore sequencing.</title>
        <authorList>
            <person name="Crits-Christoph A."/>
            <person name="Kang S.C."/>
            <person name="Lee H."/>
            <person name="Ostrov N."/>
        </authorList>
    </citation>
    <scope>NUCLEOTIDE SEQUENCE [LARGE SCALE GENOMIC DNA]</scope>
    <source>
        <strain evidence="11 12">ATCC BAA-805</strain>
    </source>
</reference>
<evidence type="ECO:0000256" key="4">
    <source>
        <dbReference type="ARBA" id="ARBA00022827"/>
    </source>
</evidence>
<dbReference type="InterPro" id="IPR023753">
    <property type="entry name" value="FAD/NAD-binding_dom"/>
</dbReference>
<dbReference type="PRINTS" id="PR00411">
    <property type="entry name" value="PNDRDTASEI"/>
</dbReference>
<feature type="domain" description="Pyridine nucleotide-disulphide oxidoreductase dimerisation" evidence="9">
    <location>
        <begin position="346"/>
        <end position="454"/>
    </location>
</feature>
<dbReference type="RefSeq" id="WP_133732505.1">
    <property type="nucleotide sequence ID" value="NZ_CP140255.1"/>
</dbReference>
<proteinExistence type="inferred from homology"/>
<dbReference type="Pfam" id="PF07992">
    <property type="entry name" value="Pyr_redox_2"/>
    <property type="match status" value="1"/>
</dbReference>
<feature type="domain" description="FAD/NAD(P)-binding" evidence="10">
    <location>
        <begin position="9"/>
        <end position="325"/>
    </location>
</feature>
<comment type="cofactor">
    <cofactor evidence="1">
        <name>FAD</name>
        <dbReference type="ChEBI" id="CHEBI:57692"/>
    </cofactor>
</comment>
<dbReference type="PRINTS" id="PR00368">
    <property type="entry name" value="FADPNR"/>
</dbReference>
<organism evidence="11 12">
    <name type="scientific">Vreelandella neptunia</name>
    <dbReference type="NCBI Taxonomy" id="115551"/>
    <lineage>
        <taxon>Bacteria</taxon>
        <taxon>Pseudomonadati</taxon>
        <taxon>Pseudomonadota</taxon>
        <taxon>Gammaproteobacteria</taxon>
        <taxon>Oceanospirillales</taxon>
        <taxon>Halomonadaceae</taxon>
        <taxon>Vreelandella</taxon>
    </lineage>
</organism>
<keyword evidence="5 8" id="KW-0560">Oxidoreductase</keyword>
<dbReference type="GO" id="GO:0004362">
    <property type="term" value="F:glutathione-disulfide reductase (NADPH) activity"/>
    <property type="evidence" value="ECO:0007669"/>
    <property type="project" value="UniProtKB-EC"/>
</dbReference>
<evidence type="ECO:0000256" key="6">
    <source>
        <dbReference type="ARBA" id="ARBA00023157"/>
    </source>
</evidence>
<gene>
    <name evidence="11" type="primary">gorA</name>
    <name evidence="11" type="ORF">SR894_10340</name>
</gene>
<dbReference type="EMBL" id="CP140255">
    <property type="protein sequence ID" value="WQH14913.1"/>
    <property type="molecule type" value="Genomic_DNA"/>
</dbReference>
<keyword evidence="7 8" id="KW-0676">Redox-active center</keyword>
<dbReference type="Gene3D" id="3.50.50.60">
    <property type="entry name" value="FAD/NAD(P)-binding domain"/>
    <property type="match status" value="2"/>
</dbReference>
<dbReference type="SUPFAM" id="SSF55424">
    <property type="entry name" value="FAD/NAD-linked reductases, dimerisation (C-terminal) domain"/>
    <property type="match status" value="1"/>
</dbReference>
<sequence length="460" mass="49756">MADVSEYEYDLLVIGAGSGGVRAARMAAATGAKVAIAEDRYLGGTCVNVGCVPKKLYSYAAHFHDSFDDAAGFGWQLPGPASFDWATLRDNKISEIKRLNGIYQRMLEGAGVTLFNARARLADAHTVTLSGEHGDISVTAQKIVLATGGWPWVPDFPGSEHALDSNQIFDLDTFPKRFLVLGGGYIAVEFSSIFNGLGSETHLIYRGELFLKGFDQQVREFTCAEMARKGVNLHFNTNIERIEPGQDGYNVHLTNGDVLEVDVVLAATGRKANIRDLGLEALGLSLDDTGKIPINERFETALPSVLALGDLITGPELTPVALAEAMQLVDIHFADTVPQPLDYSTIPTAVFCHPNIGTVGLSEEAAREKFTDIRVYSTDFRAMKHTLSGSQERTLMKLVVDDATDVVVGAHMVGDDAGEIIQGIAIAVRAGLTKQDFDRTVGIHPTGAEEFVTLRTLTRR</sequence>
<evidence type="ECO:0000256" key="3">
    <source>
        <dbReference type="ARBA" id="ARBA00022630"/>
    </source>
</evidence>
<dbReference type="Proteomes" id="UP001324794">
    <property type="component" value="Chromosome"/>
</dbReference>
<dbReference type="EC" id="1.8.1.7" evidence="11"/>
<dbReference type="InterPro" id="IPR046952">
    <property type="entry name" value="GSHR/TRXR-like"/>
</dbReference>
<protein>
    <submittedName>
        <fullName evidence="11">Glutathione-disulfide reductase</fullName>
        <ecNumber evidence="11">1.8.1.7</ecNumber>
    </submittedName>
</protein>
<evidence type="ECO:0000256" key="1">
    <source>
        <dbReference type="ARBA" id="ARBA00001974"/>
    </source>
</evidence>
<keyword evidence="12" id="KW-1185">Reference proteome</keyword>
<dbReference type="InterPro" id="IPR012999">
    <property type="entry name" value="Pyr_OxRdtase_I_AS"/>
</dbReference>
<dbReference type="Pfam" id="PF02852">
    <property type="entry name" value="Pyr_redox_dim"/>
    <property type="match status" value="1"/>
</dbReference>
<evidence type="ECO:0000256" key="8">
    <source>
        <dbReference type="RuleBase" id="RU003691"/>
    </source>
</evidence>
<evidence type="ECO:0000259" key="10">
    <source>
        <dbReference type="Pfam" id="PF07992"/>
    </source>
</evidence>
<name>A0ABZ0YT28_9GAMM</name>
<dbReference type="PIRSF" id="PIRSF000350">
    <property type="entry name" value="Mercury_reductase_MerA"/>
    <property type="match status" value="1"/>
</dbReference>
<evidence type="ECO:0000256" key="7">
    <source>
        <dbReference type="ARBA" id="ARBA00023284"/>
    </source>
</evidence>